<keyword evidence="3" id="KW-1185">Reference proteome</keyword>
<organism evidence="2 3">
    <name type="scientific">Ruegeria pomeroyi (strain ATCC 700808 / DSM 15171 / DSS-3)</name>
    <name type="common">Silicibacter pomeroyi</name>
    <dbReference type="NCBI Taxonomy" id="246200"/>
    <lineage>
        <taxon>Bacteria</taxon>
        <taxon>Pseudomonadati</taxon>
        <taxon>Pseudomonadota</taxon>
        <taxon>Alphaproteobacteria</taxon>
        <taxon>Rhodobacterales</taxon>
        <taxon>Roseobacteraceae</taxon>
        <taxon>Ruegeria</taxon>
    </lineage>
</organism>
<dbReference type="PROSITE" id="PS50987">
    <property type="entry name" value="HTH_ARSR_2"/>
    <property type="match status" value="1"/>
</dbReference>
<dbReference type="Proteomes" id="UP000001023">
    <property type="component" value="Chromosome"/>
</dbReference>
<protein>
    <submittedName>
        <fullName evidence="2">Transcriptional regulator, ArsR family</fullName>
    </submittedName>
</protein>
<evidence type="ECO:0000259" key="1">
    <source>
        <dbReference type="PROSITE" id="PS50987"/>
    </source>
</evidence>
<dbReference type="GO" id="GO:0003700">
    <property type="term" value="F:DNA-binding transcription factor activity"/>
    <property type="evidence" value="ECO:0007669"/>
    <property type="project" value="InterPro"/>
</dbReference>
<dbReference type="KEGG" id="sil:SPO3352"/>
<dbReference type="Pfam" id="PF12840">
    <property type="entry name" value="HTH_20"/>
    <property type="match status" value="1"/>
</dbReference>
<dbReference type="PaxDb" id="246200-SPO3352"/>
<reference evidence="2 3" key="2">
    <citation type="journal article" date="2014" name="Stand. Genomic Sci.">
        <title>An updated genome annotation for the model marine bacterium Ruegeria pomeroyi DSS-3.</title>
        <authorList>
            <person name="Rivers A.R."/>
            <person name="Smith C.B."/>
            <person name="Moran M.A."/>
        </authorList>
    </citation>
    <scope>GENOME REANNOTATION</scope>
    <source>
        <strain evidence="3">ATCC 700808 / DSM 15171 / DSS-3</strain>
    </source>
</reference>
<name>Q5LN60_RUEPO</name>
<proteinExistence type="predicted"/>
<dbReference type="HOGENOM" id="CLU_097806_0_2_5"/>
<evidence type="ECO:0000313" key="3">
    <source>
        <dbReference type="Proteomes" id="UP000001023"/>
    </source>
</evidence>
<evidence type="ECO:0000313" key="2">
    <source>
        <dbReference type="EMBL" id="AAV96579.1"/>
    </source>
</evidence>
<dbReference type="PRINTS" id="PR00778">
    <property type="entry name" value="HTHARSR"/>
</dbReference>
<accession>Q5LN60</accession>
<dbReference type="eggNOG" id="COG0640">
    <property type="taxonomic scope" value="Bacteria"/>
</dbReference>
<gene>
    <name evidence="2" type="ordered locus">SPO3352</name>
</gene>
<dbReference type="CDD" id="cd00090">
    <property type="entry name" value="HTH_ARSR"/>
    <property type="match status" value="1"/>
</dbReference>
<dbReference type="PANTHER" id="PTHR38600">
    <property type="entry name" value="TRANSCRIPTIONAL REGULATORY PROTEIN"/>
    <property type="match status" value="1"/>
</dbReference>
<dbReference type="STRING" id="246200.SPO3352"/>
<reference evidence="2 3" key="1">
    <citation type="journal article" date="2004" name="Nature">
        <title>Genome sequence of Silicibacter pomeroyi reveals adaptations to the marine environment.</title>
        <authorList>
            <person name="Moran M.A."/>
            <person name="Buchan A."/>
            <person name="Gonzalez J.M."/>
            <person name="Heidelberg J.F."/>
            <person name="Whitman W.B."/>
            <person name="Kiene R.P."/>
            <person name="Henriksen J.R."/>
            <person name="King G.M."/>
            <person name="Belas R."/>
            <person name="Fuqua C."/>
            <person name="Brinkac L."/>
            <person name="Lewis M."/>
            <person name="Johri S."/>
            <person name="Weaver B."/>
            <person name="Pai G."/>
            <person name="Eisen J.A."/>
            <person name="Rahe E."/>
            <person name="Sheldon W.M."/>
            <person name="Ye W."/>
            <person name="Miller T.R."/>
            <person name="Carlton J."/>
            <person name="Rasko D.A."/>
            <person name="Paulsen I.T."/>
            <person name="Ren Q."/>
            <person name="Daugherty S.C."/>
            <person name="Deboy R.T."/>
            <person name="Dodson R.J."/>
            <person name="Durkin A.S."/>
            <person name="Madupu R."/>
            <person name="Nelson W.C."/>
            <person name="Sullivan S.A."/>
            <person name="Rosovitz M.J."/>
            <person name="Haft D.H."/>
            <person name="Selengut J."/>
            <person name="Ward N."/>
        </authorList>
    </citation>
    <scope>NUCLEOTIDE SEQUENCE [LARGE SCALE GENOMIC DNA]</scope>
    <source>
        <strain evidence="3">ATCC 700808 / DSM 15171 / DSS-3</strain>
    </source>
</reference>
<dbReference type="AlphaFoldDB" id="Q5LN60"/>
<dbReference type="SMART" id="SM00418">
    <property type="entry name" value="HTH_ARSR"/>
    <property type="match status" value="1"/>
</dbReference>
<sequence>MLNNAAMTQLLAAFSALSDPTRFAIVEQLMAEGELPAGDLVEGKGMSGAAVSRHLKLLRQAGLVHQRINGTQRLYSVAPEGLRAIADWTISKRIFWEGSLDRLAAAIESDKTWPT</sequence>
<dbReference type="InterPro" id="IPR001845">
    <property type="entry name" value="HTH_ArsR_DNA-bd_dom"/>
</dbReference>
<dbReference type="InterPro" id="IPR036390">
    <property type="entry name" value="WH_DNA-bd_sf"/>
</dbReference>
<dbReference type="SUPFAM" id="SSF46785">
    <property type="entry name" value="Winged helix' DNA-binding domain"/>
    <property type="match status" value="1"/>
</dbReference>
<dbReference type="PANTHER" id="PTHR38600:SF2">
    <property type="entry name" value="SLL0088 PROTEIN"/>
    <property type="match status" value="1"/>
</dbReference>
<dbReference type="EMBL" id="CP000031">
    <property type="protein sequence ID" value="AAV96579.1"/>
    <property type="molecule type" value="Genomic_DNA"/>
</dbReference>
<dbReference type="InterPro" id="IPR011991">
    <property type="entry name" value="ArsR-like_HTH"/>
</dbReference>
<dbReference type="NCBIfam" id="NF033788">
    <property type="entry name" value="HTH_metalloreg"/>
    <property type="match status" value="1"/>
</dbReference>
<dbReference type="InterPro" id="IPR036388">
    <property type="entry name" value="WH-like_DNA-bd_sf"/>
</dbReference>
<dbReference type="Gene3D" id="1.10.10.10">
    <property type="entry name" value="Winged helix-like DNA-binding domain superfamily/Winged helix DNA-binding domain"/>
    <property type="match status" value="1"/>
</dbReference>
<feature type="domain" description="HTH arsR-type" evidence="1">
    <location>
        <begin position="2"/>
        <end position="97"/>
    </location>
</feature>